<accession>A0A6V8Q3N6</accession>
<dbReference type="GO" id="GO:0003677">
    <property type="term" value="F:DNA binding"/>
    <property type="evidence" value="ECO:0007669"/>
    <property type="project" value="InterPro"/>
</dbReference>
<evidence type="ECO:0000313" key="4">
    <source>
        <dbReference type="Proteomes" id="UP000569018"/>
    </source>
</evidence>
<evidence type="ECO:0000313" key="2">
    <source>
        <dbReference type="EMBL" id="GFP39328.1"/>
    </source>
</evidence>
<dbReference type="SUPFAM" id="SSF53041">
    <property type="entry name" value="Resolvase-like"/>
    <property type="match status" value="1"/>
</dbReference>
<evidence type="ECO:0000313" key="3">
    <source>
        <dbReference type="Proteomes" id="UP000561271"/>
    </source>
</evidence>
<name>A0A6V8Q3N6_9ACTN</name>
<dbReference type="GO" id="GO:0000150">
    <property type="term" value="F:DNA strand exchange activity"/>
    <property type="evidence" value="ECO:0007669"/>
    <property type="project" value="InterPro"/>
</dbReference>
<sequence>MKKQYKDNFKGASAKRQGLKHLLSDARKDEFGLLLVFTVDRLQEWRQLSKLMDQRRVKTLVPPLPI</sequence>
<dbReference type="RefSeq" id="WP_219857081.1">
    <property type="nucleotide sequence ID" value="NZ_BLSD01000045.1"/>
</dbReference>
<dbReference type="AlphaFoldDB" id="A0A6V8Q3N6"/>
<comment type="caution">
    <text evidence="2">The sequence shown here is derived from an EMBL/GenBank/DDBJ whole genome shotgun (WGS) entry which is preliminary data.</text>
</comment>
<dbReference type="Gene3D" id="3.40.50.1390">
    <property type="entry name" value="Resolvase, N-terminal catalytic domain"/>
    <property type="match status" value="1"/>
</dbReference>
<dbReference type="Proteomes" id="UP000569018">
    <property type="component" value="Unassembled WGS sequence"/>
</dbReference>
<organism evidence="2 4">
    <name type="scientific">Candidatus Hakubella thermalkaliphila</name>
    <dbReference type="NCBI Taxonomy" id="2754717"/>
    <lineage>
        <taxon>Bacteria</taxon>
        <taxon>Bacillati</taxon>
        <taxon>Actinomycetota</taxon>
        <taxon>Actinomycetota incertae sedis</taxon>
        <taxon>Candidatus Hakubellales</taxon>
        <taxon>Candidatus Hakubellaceae</taxon>
        <taxon>Candidatus Hakubella</taxon>
    </lineage>
</organism>
<proteinExistence type="predicted"/>
<gene>
    <name evidence="1" type="ORF">HKBW3S44_00404</name>
    <name evidence="2" type="ORF">HKBW3S47_01027</name>
</gene>
<reference evidence="3 4" key="1">
    <citation type="journal article" date="2020" name="Front. Microbiol.">
        <title>Single-cell genomics of novel Actinobacteria with the Wood-Ljungdahl pathway discovered in a serpentinizing system.</title>
        <authorList>
            <person name="Merino N."/>
            <person name="Kawai M."/>
            <person name="Boyd E.S."/>
            <person name="Colman D.R."/>
            <person name="McGlynn S.E."/>
            <person name="Nealson K.H."/>
            <person name="Kurokawa K."/>
            <person name="Hongoh Y."/>
        </authorList>
    </citation>
    <scope>NUCLEOTIDE SEQUENCE [LARGE SCALE GENOMIC DNA]</scope>
    <source>
        <strain evidence="1 3">S44</strain>
        <strain evidence="2 4">S47</strain>
    </source>
</reference>
<dbReference type="InterPro" id="IPR036162">
    <property type="entry name" value="Resolvase-like_N_sf"/>
</dbReference>
<dbReference type="EMBL" id="BLSD01000045">
    <property type="protein sequence ID" value="GFP39328.1"/>
    <property type="molecule type" value="Genomic_DNA"/>
</dbReference>
<protein>
    <submittedName>
        <fullName evidence="2">Uncharacterized protein</fullName>
    </submittedName>
</protein>
<dbReference type="Proteomes" id="UP000561271">
    <property type="component" value="Unassembled WGS sequence"/>
</dbReference>
<dbReference type="EMBL" id="BLSC01000017">
    <property type="protein sequence ID" value="GFP36723.1"/>
    <property type="molecule type" value="Genomic_DNA"/>
</dbReference>
<evidence type="ECO:0000313" key="1">
    <source>
        <dbReference type="EMBL" id="GFP36723.1"/>
    </source>
</evidence>